<proteinExistence type="inferred from homology"/>
<dbReference type="GO" id="GO:0008237">
    <property type="term" value="F:metallopeptidase activity"/>
    <property type="evidence" value="ECO:0007669"/>
    <property type="project" value="InterPro"/>
</dbReference>
<evidence type="ECO:0000256" key="6">
    <source>
        <dbReference type="ARBA" id="ARBA00022927"/>
    </source>
</evidence>
<evidence type="ECO:0000256" key="11">
    <source>
        <dbReference type="SAM" id="Phobius"/>
    </source>
</evidence>
<evidence type="ECO:0000256" key="7">
    <source>
        <dbReference type="ARBA" id="ARBA00023186"/>
    </source>
</evidence>
<evidence type="ECO:0000256" key="5">
    <source>
        <dbReference type="ARBA" id="ARBA00022475"/>
    </source>
</evidence>
<keyword evidence="7" id="KW-0143">Chaperone</keyword>
<keyword evidence="16" id="KW-1185">Reference proteome</keyword>
<dbReference type="EMBL" id="JACMYE010000002">
    <property type="protein sequence ID" value="MBC3178293.1"/>
    <property type="molecule type" value="Genomic_DNA"/>
</dbReference>
<dbReference type="Gene3D" id="2.70.98.90">
    <property type="match status" value="1"/>
</dbReference>
<evidence type="ECO:0000256" key="4">
    <source>
        <dbReference type="ARBA" id="ARBA00022448"/>
    </source>
</evidence>
<gene>
    <name evidence="13" type="ORF">H7348_03010</name>
    <name evidence="14" type="ORF">IAU68_10185</name>
</gene>
<dbReference type="RefSeq" id="WP_171193775.1">
    <property type="nucleotide sequence ID" value="NZ_CP061032.1"/>
</dbReference>
<evidence type="ECO:0000256" key="12">
    <source>
        <dbReference type="SAM" id="SignalP"/>
    </source>
</evidence>
<feature type="region of interest" description="Disordered" evidence="10">
    <location>
        <begin position="695"/>
        <end position="760"/>
    </location>
</feature>
<feature type="compositionally biased region" description="Polar residues" evidence="10">
    <location>
        <begin position="714"/>
        <end position="729"/>
    </location>
</feature>
<dbReference type="Gene3D" id="3.40.390.10">
    <property type="entry name" value="Collagenase (Catalytic Domain)"/>
    <property type="match status" value="1"/>
</dbReference>
<evidence type="ECO:0000256" key="8">
    <source>
        <dbReference type="ARBA" id="ARBA00033245"/>
    </source>
</evidence>
<dbReference type="SUPFAM" id="SSF55486">
    <property type="entry name" value="Metalloproteases ('zincins'), catalytic domain"/>
    <property type="match status" value="1"/>
</dbReference>
<organism evidence="14 15">
    <name type="scientific">Corynebacterium lujinxingii</name>
    <dbReference type="NCBI Taxonomy" id="2763010"/>
    <lineage>
        <taxon>Bacteria</taxon>
        <taxon>Bacillati</taxon>
        <taxon>Actinomycetota</taxon>
        <taxon>Actinomycetes</taxon>
        <taxon>Mycobacteriales</taxon>
        <taxon>Corynebacteriaceae</taxon>
        <taxon>Corynebacterium</taxon>
    </lineage>
</organism>
<reference evidence="15 16" key="1">
    <citation type="submission" date="2020-08" db="EMBL/GenBank/DDBJ databases">
        <title>novel species in genus Corynebacterium.</title>
        <authorList>
            <person name="Zhang G."/>
        </authorList>
    </citation>
    <scope>NUCLEOTIDE SEQUENCE [LARGE SCALE GENOMIC DNA]</scope>
    <source>
        <strain evidence="14">Zg-917</strain>
        <strain evidence="15 16">zg-917</strain>
    </source>
</reference>
<keyword evidence="6" id="KW-0653">Protein transport</keyword>
<dbReference type="Proteomes" id="UP000516235">
    <property type="component" value="Chromosome"/>
</dbReference>
<evidence type="ECO:0000313" key="16">
    <source>
        <dbReference type="Proteomes" id="UP000642876"/>
    </source>
</evidence>
<dbReference type="AlphaFoldDB" id="A0A7H0JY93"/>
<dbReference type="KEGG" id="cluj:IAU68_10185"/>
<dbReference type="InterPro" id="IPR038221">
    <property type="entry name" value="YidC_periplasmic_sf"/>
</dbReference>
<evidence type="ECO:0000256" key="9">
    <source>
        <dbReference type="ARBA" id="ARBA00033342"/>
    </source>
</evidence>
<evidence type="ECO:0000256" key="1">
    <source>
        <dbReference type="ARBA" id="ARBA00004651"/>
    </source>
</evidence>
<evidence type="ECO:0000313" key="13">
    <source>
        <dbReference type="EMBL" id="MBC3178293.1"/>
    </source>
</evidence>
<evidence type="ECO:0000313" key="14">
    <source>
        <dbReference type="EMBL" id="QNP90009.1"/>
    </source>
</evidence>
<dbReference type="GO" id="GO:0005886">
    <property type="term" value="C:plasma membrane"/>
    <property type="evidence" value="ECO:0007669"/>
    <property type="project" value="UniProtKB-SubCell"/>
</dbReference>
<protein>
    <recommendedName>
        <fullName evidence="3">Membrane protein insertase YidC</fullName>
    </recommendedName>
    <alternativeName>
        <fullName evidence="9">Foldase YidC</fullName>
    </alternativeName>
    <alternativeName>
        <fullName evidence="8">Membrane integrase YidC</fullName>
    </alternativeName>
</protein>
<evidence type="ECO:0000313" key="15">
    <source>
        <dbReference type="Proteomes" id="UP000516235"/>
    </source>
</evidence>
<evidence type="ECO:0000256" key="10">
    <source>
        <dbReference type="SAM" id="MobiDB-lite"/>
    </source>
</evidence>
<dbReference type="EMBL" id="CP061032">
    <property type="protein sequence ID" value="QNP90009.1"/>
    <property type="molecule type" value="Genomic_DNA"/>
</dbReference>
<keyword evidence="5" id="KW-1003">Cell membrane</keyword>
<keyword evidence="12" id="KW-0732">Signal</keyword>
<keyword evidence="11" id="KW-0812">Transmembrane</keyword>
<keyword evidence="11" id="KW-0472">Membrane</keyword>
<sequence>MRVHNKVAAAAVVASLGAGLVVPTQAGAVIEQKRSFSVDAVTNAVEGFQRVEVNKGRVSWLTYNNPSYGTMSTAFYLDAFAGGSKLPFAGDATAVQSSSEGDTDTITMTHTANGVEVIRTFTVTPDQVDVEVKLRNVSGSTQSLGLNLTTGLMAYDYDITAKQEDTGYDLSVGGRYNLQTRYGGADAIGTGDSQASAVNGANNDGRFQAAKWSQSVQAGGELKATATVSGNASEALQDSDGDGFPDEWELNGYTAADGTALPLHRWGADPGRPDLFLQLNWMKSEWETNGCSEKRDFAPTEADFERFLECSRANTNVYRPSRETLNDLVDLFDKKGYNLHIDAGAYYSNIPGIERHGGQTVDYAPYYFDGEVPGIRLLSDRRNLLGPRQSVFRVGVIGDMQDRGNLSSGNALVSDGAFYVAKNYLMTSQNQVRNTILHEFGHNLGLTHSGASSVEKPNSAYVPKYVSVMNYLYQFSHFDYSDKDSSSSDNVATPQACLNGTSNCYTGAYDIKADWQNLDLVNGEIKKADGSTGVDEQSLETLGKKNPTVRDLEVMAAEQNNGKAGLRVMNEKKNVIIANRSDSKVNIELANVGIDLHKFTLQVNYPGGKFRKEYPVEGAITEYSKLPVEVPIANTAGYTGSTMPVQFRVYNEEGKLVEDQTIDFSVLNYTTQDMDKLVKELEAKKSPLLADAKDTVAKKDPAAPTLSKAAPIPTATQQPSQPGGRNTAVTEFKPTPEPSANKPAAQRGDTTGNQTGAKAGGGGNVGAIVGIIIAILALVGLGGAAAATMG</sequence>
<dbReference type="GO" id="GO:0015031">
    <property type="term" value="P:protein transport"/>
    <property type="evidence" value="ECO:0007669"/>
    <property type="project" value="UniProtKB-KW"/>
</dbReference>
<keyword evidence="11" id="KW-1133">Transmembrane helix</keyword>
<name>A0A7H0JY93_9CORY</name>
<comment type="subcellular location">
    <subcellularLocation>
        <location evidence="1">Cell membrane</location>
        <topology evidence="1">Multi-pass membrane protein</topology>
    </subcellularLocation>
</comment>
<accession>A0A7H0JY93</accession>
<feature type="chain" id="PRO_5038337071" description="Membrane protein insertase YidC" evidence="12">
    <location>
        <begin position="27"/>
        <end position="790"/>
    </location>
</feature>
<feature type="signal peptide" evidence="12">
    <location>
        <begin position="1"/>
        <end position="26"/>
    </location>
</feature>
<dbReference type="Proteomes" id="UP000642876">
    <property type="component" value="Unassembled WGS sequence"/>
</dbReference>
<keyword evidence="4" id="KW-0813">Transport</keyword>
<feature type="transmembrane region" description="Helical" evidence="11">
    <location>
        <begin position="765"/>
        <end position="787"/>
    </location>
</feature>
<evidence type="ECO:0000256" key="2">
    <source>
        <dbReference type="ARBA" id="ARBA00010527"/>
    </source>
</evidence>
<comment type="similarity">
    <text evidence="2">Belongs to the OXA1/ALB3/YidC family. Type 1 subfamily.</text>
</comment>
<dbReference type="InterPro" id="IPR024079">
    <property type="entry name" value="MetalloPept_cat_dom_sf"/>
</dbReference>
<evidence type="ECO:0000256" key="3">
    <source>
        <dbReference type="ARBA" id="ARBA00015325"/>
    </source>
</evidence>